<feature type="compositionally biased region" description="Basic and acidic residues" evidence="2">
    <location>
        <begin position="189"/>
        <end position="201"/>
    </location>
</feature>
<keyword evidence="1" id="KW-0694">RNA-binding</keyword>
<dbReference type="InterPro" id="IPR000504">
    <property type="entry name" value="RRM_dom"/>
</dbReference>
<evidence type="ECO:0000313" key="5">
    <source>
        <dbReference type="EMBL" id="KAF3007788.1"/>
    </source>
</evidence>
<feature type="compositionally biased region" description="Pro residues" evidence="2">
    <location>
        <begin position="264"/>
        <end position="296"/>
    </location>
</feature>
<dbReference type="Pfam" id="PF01585">
    <property type="entry name" value="G-patch"/>
    <property type="match status" value="1"/>
</dbReference>
<protein>
    <recommendedName>
        <fullName evidence="7">G-patch domain-containing protein</fullName>
    </recommendedName>
</protein>
<dbReference type="InterPro" id="IPR035979">
    <property type="entry name" value="RBD_domain_sf"/>
</dbReference>
<organism evidence="5 6">
    <name type="scientific">Curvularia kusanoi</name>
    <name type="common">Cochliobolus kusanoi</name>
    <dbReference type="NCBI Taxonomy" id="90978"/>
    <lineage>
        <taxon>Eukaryota</taxon>
        <taxon>Fungi</taxon>
        <taxon>Dikarya</taxon>
        <taxon>Ascomycota</taxon>
        <taxon>Pezizomycotina</taxon>
        <taxon>Dothideomycetes</taxon>
        <taxon>Pleosporomycetidae</taxon>
        <taxon>Pleosporales</taxon>
        <taxon>Pleosporineae</taxon>
        <taxon>Pleosporaceae</taxon>
        <taxon>Curvularia</taxon>
    </lineage>
</organism>
<evidence type="ECO:0008006" key="7">
    <source>
        <dbReference type="Google" id="ProtNLM"/>
    </source>
</evidence>
<dbReference type="InterPro" id="IPR012677">
    <property type="entry name" value="Nucleotide-bd_a/b_plait_sf"/>
</dbReference>
<dbReference type="Gene3D" id="3.30.70.330">
    <property type="match status" value="1"/>
</dbReference>
<evidence type="ECO:0000259" key="4">
    <source>
        <dbReference type="PROSITE" id="PS50174"/>
    </source>
</evidence>
<dbReference type="PROSITE" id="PS50174">
    <property type="entry name" value="G_PATCH"/>
    <property type="match status" value="1"/>
</dbReference>
<dbReference type="GO" id="GO:0003723">
    <property type="term" value="F:RNA binding"/>
    <property type="evidence" value="ECO:0007669"/>
    <property type="project" value="UniProtKB-UniRule"/>
</dbReference>
<name>A0A9P4TM32_CURKU</name>
<dbReference type="Proteomes" id="UP000801428">
    <property type="component" value="Unassembled WGS sequence"/>
</dbReference>
<gene>
    <name evidence="5" type="ORF">E8E13_010347</name>
</gene>
<proteinExistence type="predicted"/>
<dbReference type="SUPFAM" id="SSF54928">
    <property type="entry name" value="RNA-binding domain, RBD"/>
    <property type="match status" value="1"/>
</dbReference>
<dbReference type="AlphaFoldDB" id="A0A9P4TM32"/>
<dbReference type="GO" id="GO:0045292">
    <property type="term" value="P:mRNA cis splicing, via spliceosome"/>
    <property type="evidence" value="ECO:0007669"/>
    <property type="project" value="InterPro"/>
</dbReference>
<feature type="domain" description="G-patch" evidence="4">
    <location>
        <begin position="360"/>
        <end position="417"/>
    </location>
</feature>
<reference evidence="5" key="1">
    <citation type="submission" date="2019-04" db="EMBL/GenBank/DDBJ databases">
        <title>Sequencing of skin fungus with MAO and IRED activity.</title>
        <authorList>
            <person name="Marsaioli A.J."/>
            <person name="Bonatto J.M.C."/>
            <person name="Reis Junior O."/>
        </authorList>
    </citation>
    <scope>NUCLEOTIDE SEQUENCE</scope>
    <source>
        <strain evidence="5">30M1</strain>
    </source>
</reference>
<feature type="region of interest" description="Disordered" evidence="2">
    <location>
        <begin position="171"/>
        <end position="360"/>
    </location>
</feature>
<dbReference type="SMART" id="SM00443">
    <property type="entry name" value="G_patch"/>
    <property type="match status" value="1"/>
</dbReference>
<dbReference type="InterPro" id="IPR040052">
    <property type="entry name" value="RBM17"/>
</dbReference>
<evidence type="ECO:0000259" key="3">
    <source>
        <dbReference type="PROSITE" id="PS50102"/>
    </source>
</evidence>
<dbReference type="InterPro" id="IPR000467">
    <property type="entry name" value="G_patch_dom"/>
</dbReference>
<comment type="caution">
    <text evidence="5">The sequence shown here is derived from an EMBL/GenBank/DDBJ whole genome shotgun (WGS) entry which is preliminary data.</text>
</comment>
<dbReference type="EMBL" id="SWKU01000004">
    <property type="protein sequence ID" value="KAF3007788.1"/>
    <property type="molecule type" value="Genomic_DNA"/>
</dbReference>
<dbReference type="PROSITE" id="PS50102">
    <property type="entry name" value="RRM"/>
    <property type="match status" value="1"/>
</dbReference>
<evidence type="ECO:0000256" key="2">
    <source>
        <dbReference type="SAM" id="MobiDB-lite"/>
    </source>
</evidence>
<keyword evidence="6" id="KW-1185">Reference proteome</keyword>
<feature type="compositionally biased region" description="Polar residues" evidence="2">
    <location>
        <begin position="298"/>
        <end position="318"/>
    </location>
</feature>
<dbReference type="GO" id="GO:0071011">
    <property type="term" value="C:precatalytic spliceosome"/>
    <property type="evidence" value="ECO:0007669"/>
    <property type="project" value="TreeGrafter"/>
</dbReference>
<sequence length="538" mass="59085">MGSQQPQKAQALPNPYGLPNPYVQASLPNPYATATVASSAPVKFAEEQAKAEQQKKAPAFHNPHQIKRPQAKKVGTVKKPIMPVISASISNSSEPAPAPAPKIEQHGIDWYRSTADDDAAILEERRQRQYEEAQKKKQMKKFQKQFGYWNPTAPHKPERWSNLKAYRASGGYRRKQEGFNDFLRSAARQSEREREREKEPSEGSNASRPISSSGSTSPPPSFAAKPSFAPPAIYDPPTTSPEQDDEDPYTRRMRLSQQHSAEALPPPPESQPSAFPPPPTVTDDVPPPPPPPPPPQVTHATASGSVPTSSSIYSNATISAPPVRYANATISAPPVRYEQPPAAPSNDEPEYSERPAKRPKISKAEAMMAKMGYVKGQGLGKNNDGVTTHLEVKIRKPAPGGQASIFDDGEGNKVKSAQVWDVHGGERKKDEPGKFGEESAVVVAWGCVDGVDWGENAERDDGGIRQDMGEVFSTKFGPVERLHVDEANADGVVYIHFKSVLSALNAVNRFDEGFQYRGRNIRAQYYDERKFHAGIFEH</sequence>
<feature type="compositionally biased region" description="Low complexity" evidence="2">
    <location>
        <begin position="202"/>
        <end position="232"/>
    </location>
</feature>
<feature type="domain" description="RRM" evidence="3">
    <location>
        <begin position="466"/>
        <end position="528"/>
    </location>
</feature>
<dbReference type="PANTHER" id="PTHR13288">
    <property type="entry name" value="SPLICING FACTOR 45 SPF45"/>
    <property type="match status" value="1"/>
</dbReference>
<feature type="region of interest" description="Disordered" evidence="2">
    <location>
        <begin position="88"/>
        <end position="107"/>
    </location>
</feature>
<dbReference type="PANTHER" id="PTHR13288:SF8">
    <property type="entry name" value="SPLICING FACTOR 45"/>
    <property type="match status" value="1"/>
</dbReference>
<dbReference type="OrthoDB" id="5411533at2759"/>
<evidence type="ECO:0000313" key="6">
    <source>
        <dbReference type="Proteomes" id="UP000801428"/>
    </source>
</evidence>
<evidence type="ECO:0000256" key="1">
    <source>
        <dbReference type="PROSITE-ProRule" id="PRU00176"/>
    </source>
</evidence>
<accession>A0A9P4TM32</accession>
<feature type="region of interest" description="Disordered" evidence="2">
    <location>
        <begin position="47"/>
        <end position="78"/>
    </location>
</feature>